<dbReference type="GO" id="GO:0004326">
    <property type="term" value="F:tetrahydrofolylpolyglutamate synthase activity"/>
    <property type="evidence" value="ECO:0007669"/>
    <property type="project" value="UniProtKB-EC"/>
</dbReference>
<dbReference type="FunFam" id="3.40.1190.10:FF:000011">
    <property type="entry name" value="Folylpolyglutamate synthase/dihydrofolate synthase"/>
    <property type="match status" value="1"/>
</dbReference>
<accession>A0AAP7AT58</accession>
<evidence type="ECO:0000256" key="6">
    <source>
        <dbReference type="ARBA" id="ARBA00022741"/>
    </source>
</evidence>
<dbReference type="GO" id="GO:0005737">
    <property type="term" value="C:cytoplasm"/>
    <property type="evidence" value="ECO:0007669"/>
    <property type="project" value="TreeGrafter"/>
</dbReference>
<dbReference type="InterPro" id="IPR004101">
    <property type="entry name" value="Mur_ligase_C"/>
</dbReference>
<dbReference type="EC" id="6.3.2.17" evidence="3"/>
<evidence type="ECO:0000256" key="7">
    <source>
        <dbReference type="ARBA" id="ARBA00022840"/>
    </source>
</evidence>
<dbReference type="NCBIfam" id="TIGR01499">
    <property type="entry name" value="folC"/>
    <property type="match status" value="1"/>
</dbReference>
<dbReference type="InterPro" id="IPR036615">
    <property type="entry name" value="Mur_ligase_C_dom_sf"/>
</dbReference>
<dbReference type="Pfam" id="PF08245">
    <property type="entry name" value="Mur_ligase_M"/>
    <property type="match status" value="1"/>
</dbReference>
<evidence type="ECO:0000313" key="15">
    <source>
        <dbReference type="Proteomes" id="UP000724058"/>
    </source>
</evidence>
<dbReference type="SUPFAM" id="SSF53623">
    <property type="entry name" value="MurD-like peptide ligases, catalytic domain"/>
    <property type="match status" value="1"/>
</dbReference>
<name>A0AAP7AT58_9FIRM</name>
<dbReference type="RefSeq" id="WP_173793102.1">
    <property type="nucleotide sequence ID" value="NZ_JAAIOC010000008.1"/>
</dbReference>
<dbReference type="EMBL" id="JAAIOD010000002">
    <property type="protein sequence ID" value="NSE56951.1"/>
    <property type="molecule type" value="Genomic_DNA"/>
</dbReference>
<evidence type="ECO:0000259" key="13">
    <source>
        <dbReference type="Pfam" id="PF08245"/>
    </source>
</evidence>
<dbReference type="GO" id="GO:0008841">
    <property type="term" value="F:dihydrofolate synthase activity"/>
    <property type="evidence" value="ECO:0007669"/>
    <property type="project" value="TreeGrafter"/>
</dbReference>
<evidence type="ECO:0000256" key="2">
    <source>
        <dbReference type="ARBA" id="ARBA00008276"/>
    </source>
</evidence>
<reference evidence="14" key="1">
    <citation type="journal article" date="2020" name="Cell Host Microbe">
        <title>Functional and Genomic Variation between Human-Derived Isolates of Lachnospiraceae Reveals Inter- and Intra-Species Diversity.</title>
        <authorList>
            <person name="Sorbara M.T."/>
            <person name="Littmann E.R."/>
            <person name="Fontana E."/>
            <person name="Moody T.U."/>
            <person name="Kohout C.E."/>
            <person name="Gjonbalaj M."/>
            <person name="Eaton V."/>
            <person name="Seok R."/>
            <person name="Leiner I.M."/>
            <person name="Pamer E.G."/>
        </authorList>
    </citation>
    <scope>NUCLEOTIDE SEQUENCE</scope>
    <source>
        <strain evidence="14">MSK.10.16</strain>
    </source>
</reference>
<dbReference type="InterPro" id="IPR013221">
    <property type="entry name" value="Mur_ligase_cen"/>
</dbReference>
<dbReference type="PIRSF" id="PIRSF001563">
    <property type="entry name" value="Folylpolyglu_synth"/>
    <property type="match status" value="1"/>
</dbReference>
<dbReference type="AlphaFoldDB" id="A0AAP7AT58"/>
<evidence type="ECO:0000256" key="8">
    <source>
        <dbReference type="ARBA" id="ARBA00022842"/>
    </source>
</evidence>
<keyword evidence="5" id="KW-0479">Metal-binding</keyword>
<evidence type="ECO:0000256" key="5">
    <source>
        <dbReference type="ARBA" id="ARBA00022723"/>
    </source>
</evidence>
<evidence type="ECO:0000256" key="4">
    <source>
        <dbReference type="ARBA" id="ARBA00022598"/>
    </source>
</evidence>
<proteinExistence type="inferred from homology"/>
<reference evidence="14" key="2">
    <citation type="submission" date="2020-02" db="EMBL/GenBank/DDBJ databases">
        <authorList>
            <person name="Littmann E."/>
            <person name="Sorbara M."/>
        </authorList>
    </citation>
    <scope>NUCLEOTIDE SEQUENCE</scope>
    <source>
        <strain evidence="14">MSK.10.16</strain>
    </source>
</reference>
<dbReference type="GO" id="GO:0005524">
    <property type="term" value="F:ATP binding"/>
    <property type="evidence" value="ECO:0007669"/>
    <property type="project" value="UniProtKB-KW"/>
</dbReference>
<gene>
    <name evidence="14" type="ORF">G4332_02230</name>
</gene>
<feature type="domain" description="Mur ligase central" evidence="13">
    <location>
        <begin position="54"/>
        <end position="278"/>
    </location>
</feature>
<organism evidence="14 15">
    <name type="scientific">Dorea longicatena</name>
    <dbReference type="NCBI Taxonomy" id="88431"/>
    <lineage>
        <taxon>Bacteria</taxon>
        <taxon>Bacillati</taxon>
        <taxon>Bacillota</taxon>
        <taxon>Clostridia</taxon>
        <taxon>Lachnospirales</taxon>
        <taxon>Lachnospiraceae</taxon>
        <taxon>Dorea</taxon>
    </lineage>
</organism>
<comment type="caution">
    <text evidence="14">The sequence shown here is derived from an EMBL/GenBank/DDBJ whole genome shotgun (WGS) entry which is preliminary data.</text>
</comment>
<dbReference type="SUPFAM" id="SSF53244">
    <property type="entry name" value="MurD-like peptide ligases, peptide-binding domain"/>
    <property type="match status" value="1"/>
</dbReference>
<feature type="domain" description="Mur ligase C-terminal" evidence="12">
    <location>
        <begin position="306"/>
        <end position="422"/>
    </location>
</feature>
<evidence type="ECO:0000256" key="11">
    <source>
        <dbReference type="PIRNR" id="PIRNR001563"/>
    </source>
</evidence>
<evidence type="ECO:0000256" key="10">
    <source>
        <dbReference type="ARBA" id="ARBA00047493"/>
    </source>
</evidence>
<evidence type="ECO:0000256" key="3">
    <source>
        <dbReference type="ARBA" id="ARBA00013025"/>
    </source>
</evidence>
<keyword evidence="7 11" id="KW-0067">ATP-binding</keyword>
<dbReference type="PANTHER" id="PTHR11136:SF0">
    <property type="entry name" value="DIHYDROFOLATE SYNTHETASE-RELATED"/>
    <property type="match status" value="1"/>
</dbReference>
<comment type="catalytic activity">
    <reaction evidence="10">
        <text>(6S)-5,6,7,8-tetrahydrofolyl-(gamma-L-Glu)(n) + L-glutamate + ATP = (6S)-5,6,7,8-tetrahydrofolyl-(gamma-L-Glu)(n+1) + ADP + phosphate + H(+)</text>
        <dbReference type="Rhea" id="RHEA:10580"/>
        <dbReference type="Rhea" id="RHEA-COMP:14738"/>
        <dbReference type="Rhea" id="RHEA-COMP:14740"/>
        <dbReference type="ChEBI" id="CHEBI:15378"/>
        <dbReference type="ChEBI" id="CHEBI:29985"/>
        <dbReference type="ChEBI" id="CHEBI:30616"/>
        <dbReference type="ChEBI" id="CHEBI:43474"/>
        <dbReference type="ChEBI" id="CHEBI:141005"/>
        <dbReference type="ChEBI" id="CHEBI:456216"/>
        <dbReference type="EC" id="6.3.2.17"/>
    </reaction>
</comment>
<dbReference type="InterPro" id="IPR036565">
    <property type="entry name" value="Mur-like_cat_sf"/>
</dbReference>
<keyword evidence="8" id="KW-0460">Magnesium</keyword>
<comment type="cofactor">
    <cofactor evidence="1">
        <name>Mg(2+)</name>
        <dbReference type="ChEBI" id="CHEBI:18420"/>
    </cofactor>
</comment>
<keyword evidence="6 11" id="KW-0547">Nucleotide-binding</keyword>
<evidence type="ECO:0000256" key="9">
    <source>
        <dbReference type="ARBA" id="ARBA00030592"/>
    </source>
</evidence>
<sequence length="446" mass="49903">MMLTKKEPETFTYEEAAAYIEEIPKFTKKHMLEHTKTFLKRLGNPVADRKIVHVAGTNGKGSVCAYLQAILMSEGKRTGFFTSPHLVSVNERIRVDNIQIDNETFLKVFRKVLKIVRQMVEDGIEHPSYFEFLFGMGMTAFAETDVEYIILETGLGGRLDATNAIDNPALAIITSISLDHTAILGDTIEKIAGEKAGIIKPGVPVFFDGSSKKAAEVIKAKASELGVSCREVTKNAYEIQEVHRKYIAFSRRSAYDKDVIFQVPMCGCYQAMNAELALEASEYLLAGEEIHMDRWKEALAELHWEGRMERVGAHITVDGAHNPGAMEAFVESVKALDESERGEMVLLFSAVSDKKYDQMIEYLCENLDVKAYVVTQIEDERGVPAEELADVFRRYTDRPVYCKERLEDAVRTAMNERGETGEIYCLGSLYLVGMMKKLLAGGAIDA</sequence>
<evidence type="ECO:0000256" key="1">
    <source>
        <dbReference type="ARBA" id="ARBA00001946"/>
    </source>
</evidence>
<dbReference type="Pfam" id="PF02875">
    <property type="entry name" value="Mur_ligase_C"/>
    <property type="match status" value="1"/>
</dbReference>
<evidence type="ECO:0000259" key="12">
    <source>
        <dbReference type="Pfam" id="PF02875"/>
    </source>
</evidence>
<dbReference type="PANTHER" id="PTHR11136">
    <property type="entry name" value="FOLYLPOLYGLUTAMATE SYNTHASE-RELATED"/>
    <property type="match status" value="1"/>
</dbReference>
<protein>
    <recommendedName>
        <fullName evidence="3">tetrahydrofolate synthase</fullName>
        <ecNumber evidence="3">6.3.2.17</ecNumber>
    </recommendedName>
    <alternativeName>
        <fullName evidence="9">Tetrahydrofolylpolyglutamate synthase</fullName>
    </alternativeName>
</protein>
<keyword evidence="4 11" id="KW-0436">Ligase</keyword>
<dbReference type="InterPro" id="IPR001645">
    <property type="entry name" value="Folylpolyglutamate_synth"/>
</dbReference>
<dbReference type="Proteomes" id="UP000724058">
    <property type="component" value="Unassembled WGS sequence"/>
</dbReference>
<dbReference type="Gene3D" id="3.90.190.20">
    <property type="entry name" value="Mur ligase, C-terminal domain"/>
    <property type="match status" value="1"/>
</dbReference>
<dbReference type="Gene3D" id="3.40.1190.10">
    <property type="entry name" value="Mur-like, catalytic domain"/>
    <property type="match status" value="1"/>
</dbReference>
<evidence type="ECO:0000313" key="14">
    <source>
        <dbReference type="EMBL" id="NSE56951.1"/>
    </source>
</evidence>
<comment type="similarity">
    <text evidence="2 11">Belongs to the folylpolyglutamate synthase family.</text>
</comment>
<dbReference type="GO" id="GO:0046872">
    <property type="term" value="F:metal ion binding"/>
    <property type="evidence" value="ECO:0007669"/>
    <property type="project" value="UniProtKB-KW"/>
</dbReference>